<name>A0AAW1LVW1_POPJA</name>
<organism evidence="1 2">
    <name type="scientific">Popillia japonica</name>
    <name type="common">Japanese beetle</name>
    <dbReference type="NCBI Taxonomy" id="7064"/>
    <lineage>
        <taxon>Eukaryota</taxon>
        <taxon>Metazoa</taxon>
        <taxon>Ecdysozoa</taxon>
        <taxon>Arthropoda</taxon>
        <taxon>Hexapoda</taxon>
        <taxon>Insecta</taxon>
        <taxon>Pterygota</taxon>
        <taxon>Neoptera</taxon>
        <taxon>Endopterygota</taxon>
        <taxon>Coleoptera</taxon>
        <taxon>Polyphaga</taxon>
        <taxon>Scarabaeiformia</taxon>
        <taxon>Scarabaeidae</taxon>
        <taxon>Rutelinae</taxon>
        <taxon>Popillia</taxon>
    </lineage>
</organism>
<reference evidence="1 2" key="1">
    <citation type="journal article" date="2024" name="BMC Genomics">
        <title>De novo assembly and annotation of Popillia japonica's genome with initial clues to its potential as an invasive pest.</title>
        <authorList>
            <person name="Cucini C."/>
            <person name="Boschi S."/>
            <person name="Funari R."/>
            <person name="Cardaioli E."/>
            <person name="Iannotti N."/>
            <person name="Marturano G."/>
            <person name="Paoli F."/>
            <person name="Bruttini M."/>
            <person name="Carapelli A."/>
            <person name="Frati F."/>
            <person name="Nardi F."/>
        </authorList>
    </citation>
    <scope>NUCLEOTIDE SEQUENCE [LARGE SCALE GENOMIC DNA]</scope>
    <source>
        <strain evidence="1">DMR45628</strain>
    </source>
</reference>
<comment type="caution">
    <text evidence="1">The sequence shown here is derived from an EMBL/GenBank/DDBJ whole genome shotgun (WGS) entry which is preliminary data.</text>
</comment>
<dbReference type="Proteomes" id="UP001458880">
    <property type="component" value="Unassembled WGS sequence"/>
</dbReference>
<dbReference type="EMBL" id="JASPKY010000091">
    <property type="protein sequence ID" value="KAK9738050.1"/>
    <property type="molecule type" value="Genomic_DNA"/>
</dbReference>
<evidence type="ECO:0000313" key="1">
    <source>
        <dbReference type="EMBL" id="KAK9738050.1"/>
    </source>
</evidence>
<keyword evidence="2" id="KW-1185">Reference proteome</keyword>
<proteinExistence type="predicted"/>
<accession>A0AAW1LVW1</accession>
<dbReference type="AlphaFoldDB" id="A0AAW1LVW1"/>
<protein>
    <submittedName>
        <fullName evidence="1">Uncharacterized protein</fullName>
    </submittedName>
</protein>
<evidence type="ECO:0000313" key="2">
    <source>
        <dbReference type="Proteomes" id="UP001458880"/>
    </source>
</evidence>
<gene>
    <name evidence="1" type="ORF">QE152_g10202</name>
</gene>
<sequence length="94" mass="11173">MNKHTLEELNFIQNIVYMLMLIPKHMRKRLQTMNGGKLYSEYCLHVNADPKTYEEAIANNEWRKAIEDEIKVHEHFGTWVKAELPMNKKAIDTK</sequence>